<protein>
    <submittedName>
        <fullName evidence="3">(rape) hypothetical protein</fullName>
    </submittedName>
</protein>
<dbReference type="EMBL" id="HG994361">
    <property type="protein sequence ID" value="CAF2157014.1"/>
    <property type="molecule type" value="Genomic_DNA"/>
</dbReference>
<dbReference type="PANTHER" id="PTHR47584:SF14">
    <property type="entry name" value="L10-INTERACTING MYB DOMAIN-CONTAINING PROTEIN-LIKE"/>
    <property type="match status" value="1"/>
</dbReference>
<evidence type="ECO:0000256" key="1">
    <source>
        <dbReference type="SAM" id="MobiDB-lite"/>
    </source>
</evidence>
<feature type="region of interest" description="Disordered" evidence="1">
    <location>
        <begin position="146"/>
        <end position="210"/>
    </location>
</feature>
<accession>A0A816YCG7</accession>
<gene>
    <name evidence="3" type="ORF">DARMORV10_A07P02010.1</name>
</gene>
<dbReference type="AlphaFoldDB" id="A0A816YCG7"/>
<evidence type="ECO:0000259" key="2">
    <source>
        <dbReference type="Pfam" id="PF12776"/>
    </source>
</evidence>
<feature type="domain" description="Myb/SANT-like" evidence="2">
    <location>
        <begin position="12"/>
        <end position="104"/>
    </location>
</feature>
<dbReference type="Pfam" id="PF12776">
    <property type="entry name" value="Myb_DNA-bind_3"/>
    <property type="match status" value="1"/>
</dbReference>
<reference evidence="3" key="1">
    <citation type="submission" date="2021-01" db="EMBL/GenBank/DDBJ databases">
        <authorList>
            <consortium name="Genoscope - CEA"/>
            <person name="William W."/>
        </authorList>
    </citation>
    <scope>NUCLEOTIDE SEQUENCE</scope>
</reference>
<organism evidence="3">
    <name type="scientific">Brassica napus</name>
    <name type="common">Rape</name>
    <dbReference type="NCBI Taxonomy" id="3708"/>
    <lineage>
        <taxon>Eukaryota</taxon>
        <taxon>Viridiplantae</taxon>
        <taxon>Streptophyta</taxon>
        <taxon>Embryophyta</taxon>
        <taxon>Tracheophyta</taxon>
        <taxon>Spermatophyta</taxon>
        <taxon>Magnoliopsida</taxon>
        <taxon>eudicotyledons</taxon>
        <taxon>Gunneridae</taxon>
        <taxon>Pentapetalae</taxon>
        <taxon>rosids</taxon>
        <taxon>malvids</taxon>
        <taxon>Brassicales</taxon>
        <taxon>Brassicaceae</taxon>
        <taxon>Brassiceae</taxon>
        <taxon>Brassica</taxon>
    </lineage>
</organism>
<dbReference type="InterPro" id="IPR045026">
    <property type="entry name" value="LIMYB"/>
</dbReference>
<feature type="compositionally biased region" description="Basic and acidic residues" evidence="1">
    <location>
        <begin position="146"/>
        <end position="160"/>
    </location>
</feature>
<name>A0A816YCG7_BRANA</name>
<dbReference type="InterPro" id="IPR024752">
    <property type="entry name" value="Myb/SANT-like_dom"/>
</dbReference>
<evidence type="ECO:0000313" key="3">
    <source>
        <dbReference type="EMBL" id="CAF2157014.1"/>
    </source>
</evidence>
<sequence length="293" mass="33406">MTSVPGTDSLAWTDEQTRFYLQLRIEEKLKGNDRKQNVNEAGRQSIIEKFFDAYGERHPWRKFGIKHTTCKTQYTKYKRLINKRTGLGFDAYGFIEMSDDWWNELFKEWPAARKLKEKPIANIDLLEKVFGSVHISGAEGWAAQQGEDHLDQQSVDHQDHDDGDAEETDATNMQIPPIQDAPAESRTVVPSSSSRSKGSRKRSRAAQVGQAVADVLSDKNKMIGSHPEFSCNQLTAMEALHSLSAIRHWSPLYKAAINHLKQDPTNRQTFLFFKDDENKVLYLEFATGESRDA</sequence>
<dbReference type="Proteomes" id="UP001295469">
    <property type="component" value="Chromosome A07"/>
</dbReference>
<dbReference type="PANTHER" id="PTHR47584">
    <property type="match status" value="1"/>
</dbReference>
<proteinExistence type="predicted"/>